<name>C7P8N8_METFA</name>
<evidence type="ECO:0000256" key="2">
    <source>
        <dbReference type="ARBA" id="ARBA00022801"/>
    </source>
</evidence>
<dbReference type="Pfam" id="PF13690">
    <property type="entry name" value="CheX"/>
    <property type="match status" value="1"/>
</dbReference>
<dbReference type="EMBL" id="CP001696">
    <property type="protein sequence ID" value="ACV24920.1"/>
    <property type="molecule type" value="Genomic_DNA"/>
</dbReference>
<dbReference type="SUPFAM" id="SSF103039">
    <property type="entry name" value="CheC-like"/>
    <property type="match status" value="1"/>
</dbReference>
<dbReference type="PANTHER" id="PTHR43693:SF1">
    <property type="entry name" value="PROTEIN PHOSPHATASE CHEZ"/>
    <property type="match status" value="1"/>
</dbReference>
<dbReference type="InterPro" id="IPR028051">
    <property type="entry name" value="CheX-like_dom"/>
</dbReference>
<dbReference type="PANTHER" id="PTHR43693">
    <property type="entry name" value="PROTEIN PHOSPHATASE CHEZ"/>
    <property type="match status" value="1"/>
</dbReference>
<accession>C7P8N8</accession>
<evidence type="ECO:0000256" key="1">
    <source>
        <dbReference type="ARBA" id="ARBA00022500"/>
    </source>
</evidence>
<dbReference type="Gene3D" id="3.40.1550.10">
    <property type="entry name" value="CheC-like"/>
    <property type="match status" value="1"/>
</dbReference>
<keyword evidence="1" id="KW-0145">Chemotaxis</keyword>
<dbReference type="STRING" id="573064.Mefer_1109"/>
<dbReference type="GeneID" id="8365810"/>
<dbReference type="InterPro" id="IPR050992">
    <property type="entry name" value="CheZ_family_phosphatases"/>
</dbReference>
<keyword evidence="5" id="KW-1185">Reference proteome</keyword>
<dbReference type="InterPro" id="IPR028976">
    <property type="entry name" value="CheC-like_sf"/>
</dbReference>
<dbReference type="HOGENOM" id="CLU_1118232_0_0_2"/>
<dbReference type="KEGG" id="mfe:Mefer_1109"/>
<evidence type="ECO:0000313" key="4">
    <source>
        <dbReference type="EMBL" id="ACV24920.1"/>
    </source>
</evidence>
<dbReference type="GO" id="GO:0006935">
    <property type="term" value="P:chemotaxis"/>
    <property type="evidence" value="ECO:0007669"/>
    <property type="project" value="UniProtKB-KW"/>
</dbReference>
<evidence type="ECO:0000313" key="5">
    <source>
        <dbReference type="Proteomes" id="UP000001495"/>
    </source>
</evidence>
<keyword evidence="2" id="KW-0378">Hydrolase</keyword>
<dbReference type="Proteomes" id="UP000001495">
    <property type="component" value="Chromosome"/>
</dbReference>
<dbReference type="CDD" id="cd17911">
    <property type="entry name" value="CheC_ClassIII"/>
    <property type="match status" value="1"/>
</dbReference>
<gene>
    <name evidence="4" type="ordered locus">Mefer_1109</name>
</gene>
<organism evidence="4 5">
    <name type="scientific">Methanocaldococcus fervens (strain DSM 4213 / JCM 15782 / AG86)</name>
    <name type="common">Methanococcus fervens</name>
    <dbReference type="NCBI Taxonomy" id="573064"/>
    <lineage>
        <taxon>Archaea</taxon>
        <taxon>Methanobacteriati</taxon>
        <taxon>Methanobacteriota</taxon>
        <taxon>Methanomada group</taxon>
        <taxon>Methanococci</taxon>
        <taxon>Methanococcales</taxon>
        <taxon>Methanocaldococcaceae</taxon>
        <taxon>Methanocaldococcus</taxon>
    </lineage>
</organism>
<proteinExistence type="predicted"/>
<sequence>MKYKNIEISPRSWEVIIKTIIGTTLGDYEMTSNTAIINNFDLDKLSKIENVGKYASEKAMKFITEMTGYSAELKVFNIRLITPKEIKEEYGEEKKIFTKIDFSGDISGTGLLIFSEDSAVELSKAMLLGMGMESDSDEMDEMKISAINEICNILISAYVDSFANFINTSLNMTPPSYIVGSGKEFLEKIFNEKNIGDDDIILAFRSTLHICEVGTGFDVLIVLPHDSINILFESMNKNEVNDKLSAKYEGQ</sequence>
<evidence type="ECO:0000259" key="3">
    <source>
        <dbReference type="Pfam" id="PF13690"/>
    </source>
</evidence>
<dbReference type="RefSeq" id="WP_015791656.1">
    <property type="nucleotide sequence ID" value="NC_013156.1"/>
</dbReference>
<dbReference type="GO" id="GO:0016787">
    <property type="term" value="F:hydrolase activity"/>
    <property type="evidence" value="ECO:0007669"/>
    <property type="project" value="UniProtKB-KW"/>
</dbReference>
<dbReference type="OrthoDB" id="182374at2157"/>
<dbReference type="eggNOG" id="arCOG02381">
    <property type="taxonomic scope" value="Archaea"/>
</dbReference>
<dbReference type="AlphaFoldDB" id="C7P8N8"/>
<feature type="domain" description="Chemotaxis phosphatase CheX-like" evidence="3">
    <location>
        <begin position="99"/>
        <end position="182"/>
    </location>
</feature>
<reference evidence="4" key="1">
    <citation type="submission" date="2009-08" db="EMBL/GenBank/DDBJ databases">
        <title>Complete sequence of chromosome of Methanocaldococcus fervens AG86.</title>
        <authorList>
            <consortium name="US DOE Joint Genome Institute"/>
            <person name="Lucas S."/>
            <person name="Copeland A."/>
            <person name="Lapidus A."/>
            <person name="Glavina del Rio T."/>
            <person name="Tice H."/>
            <person name="Bruce D."/>
            <person name="Goodwin L."/>
            <person name="Pitluck S."/>
            <person name="Chertkov O."/>
            <person name="Detter J.C."/>
            <person name="Han C."/>
            <person name="Tapia R."/>
            <person name="Larimer F."/>
            <person name="Land M."/>
            <person name="Hauser L."/>
            <person name="Kyrpides N."/>
            <person name="Ovchinnikova G."/>
            <person name="Lupa-Sieprawska M."/>
            <person name="Whitman W.B."/>
        </authorList>
    </citation>
    <scope>NUCLEOTIDE SEQUENCE [LARGE SCALE GENOMIC DNA]</scope>
    <source>
        <strain evidence="4">AG86</strain>
    </source>
</reference>
<protein>
    <submittedName>
        <fullName evidence="4">CheC, inhibitor of MCP methylation</fullName>
    </submittedName>
</protein>